<evidence type="ECO:0000313" key="2">
    <source>
        <dbReference type="Proteomes" id="UP000602510"/>
    </source>
</evidence>
<name>A0A833WDC9_PHYIN</name>
<comment type="caution">
    <text evidence="1">The sequence shown here is derived from an EMBL/GenBank/DDBJ whole genome shotgun (WGS) entry which is preliminary data.</text>
</comment>
<organism evidence="1 2">
    <name type="scientific">Phytophthora infestans</name>
    <name type="common">Potato late blight agent</name>
    <name type="synonym">Botrytis infestans</name>
    <dbReference type="NCBI Taxonomy" id="4787"/>
    <lineage>
        <taxon>Eukaryota</taxon>
        <taxon>Sar</taxon>
        <taxon>Stramenopiles</taxon>
        <taxon>Oomycota</taxon>
        <taxon>Peronosporomycetes</taxon>
        <taxon>Peronosporales</taxon>
        <taxon>Peronosporaceae</taxon>
        <taxon>Phytophthora</taxon>
    </lineage>
</organism>
<evidence type="ECO:0000313" key="1">
    <source>
        <dbReference type="EMBL" id="KAF4038133.1"/>
    </source>
</evidence>
<reference evidence="1" key="1">
    <citation type="submission" date="2020-04" db="EMBL/GenBank/DDBJ databases">
        <title>Hybrid Assembly of Korean Phytophthora infestans isolates.</title>
        <authorList>
            <person name="Prokchorchik M."/>
            <person name="Lee Y."/>
            <person name="Seo J."/>
            <person name="Cho J.-H."/>
            <person name="Park Y.-E."/>
            <person name="Jang D.-C."/>
            <person name="Im J.-S."/>
            <person name="Choi J.-G."/>
            <person name="Park H.-J."/>
            <person name="Lee G.-B."/>
            <person name="Lee Y.-G."/>
            <person name="Hong S.-Y."/>
            <person name="Cho K."/>
            <person name="Sohn K.H."/>
        </authorList>
    </citation>
    <scope>NUCLEOTIDE SEQUENCE</scope>
    <source>
        <strain evidence="1">KR_1_A1</strain>
    </source>
</reference>
<dbReference type="EMBL" id="WSZM01000218">
    <property type="protein sequence ID" value="KAF4038133.1"/>
    <property type="molecule type" value="Genomic_DNA"/>
</dbReference>
<keyword evidence="2" id="KW-1185">Reference proteome</keyword>
<gene>
    <name evidence="1" type="ORF">GN244_ATG09748</name>
</gene>
<sequence length="78" mass="8960">MDKDTVTDGMVMGALQGVVATDKKILMPNIPAFFEKELKLDLTQTDVRERIFQYFRLFWQLVEEESLEGCFVGNEGVK</sequence>
<dbReference type="Proteomes" id="UP000602510">
    <property type="component" value="Unassembled WGS sequence"/>
</dbReference>
<accession>A0A833WDC9</accession>
<proteinExistence type="predicted"/>
<protein>
    <submittedName>
        <fullName evidence="1">Uncharacterized protein</fullName>
    </submittedName>
</protein>
<dbReference type="AlphaFoldDB" id="A0A833WDC9"/>